<dbReference type="PROSITE" id="PS50112">
    <property type="entry name" value="PAS"/>
    <property type="match status" value="4"/>
</dbReference>
<feature type="coiled-coil region" evidence="1">
    <location>
        <begin position="310"/>
        <end position="351"/>
    </location>
</feature>
<keyword evidence="1" id="KW-0175">Coiled coil</keyword>
<name>A0A937FXX9_9BACT</name>
<evidence type="ECO:0000313" key="5">
    <source>
        <dbReference type="Proteomes" id="UP000614216"/>
    </source>
</evidence>
<dbReference type="Proteomes" id="UP000614216">
    <property type="component" value="Unassembled WGS sequence"/>
</dbReference>
<dbReference type="SMART" id="SM00086">
    <property type="entry name" value="PAC"/>
    <property type="match status" value="3"/>
</dbReference>
<dbReference type="InterPro" id="IPR003018">
    <property type="entry name" value="GAF"/>
</dbReference>
<dbReference type="PROSITE" id="PS50113">
    <property type="entry name" value="PAC"/>
    <property type="match status" value="3"/>
</dbReference>
<dbReference type="Pfam" id="PF13185">
    <property type="entry name" value="GAF_2"/>
    <property type="match status" value="1"/>
</dbReference>
<dbReference type="SMART" id="SM00065">
    <property type="entry name" value="GAF"/>
    <property type="match status" value="1"/>
</dbReference>
<feature type="domain" description="PAC" evidence="3">
    <location>
        <begin position="538"/>
        <end position="592"/>
    </location>
</feature>
<dbReference type="CDD" id="cd00130">
    <property type="entry name" value="PAS"/>
    <property type="match status" value="5"/>
</dbReference>
<dbReference type="InterPro" id="IPR000700">
    <property type="entry name" value="PAS-assoc_C"/>
</dbReference>
<organism evidence="4 5">
    <name type="scientific">Fulvivirga marina</name>
    <dbReference type="NCBI Taxonomy" id="2494733"/>
    <lineage>
        <taxon>Bacteria</taxon>
        <taxon>Pseudomonadati</taxon>
        <taxon>Bacteroidota</taxon>
        <taxon>Cytophagia</taxon>
        <taxon>Cytophagales</taxon>
        <taxon>Fulvivirgaceae</taxon>
        <taxon>Fulvivirga</taxon>
    </lineage>
</organism>
<feature type="domain" description="PAC" evidence="3">
    <location>
        <begin position="417"/>
        <end position="469"/>
    </location>
</feature>
<evidence type="ECO:0000259" key="3">
    <source>
        <dbReference type="PROSITE" id="PS50113"/>
    </source>
</evidence>
<dbReference type="InterPro" id="IPR000014">
    <property type="entry name" value="PAS"/>
</dbReference>
<accession>A0A937FXX9</accession>
<dbReference type="SUPFAM" id="SSF55781">
    <property type="entry name" value="GAF domain-like"/>
    <property type="match status" value="1"/>
</dbReference>
<dbReference type="RefSeq" id="WP_202856572.1">
    <property type="nucleotide sequence ID" value="NZ_JAEUGD010000042.1"/>
</dbReference>
<dbReference type="SUPFAM" id="SSF55785">
    <property type="entry name" value="PYP-like sensor domain (PAS domain)"/>
    <property type="match status" value="5"/>
</dbReference>
<proteinExistence type="predicted"/>
<dbReference type="InterPro" id="IPR001610">
    <property type="entry name" value="PAC"/>
</dbReference>
<sequence>MKKFKLLGRKVLVLIIAIVLSTCISAASLHILNNTLVSTVFLAISLLATLWLVNEIANKLINLKEFSAQIDSGVIPVQKVSESFSQITFHIQSMHFKMQEVIDFVKSLGNETFQFKHLDVNGPIGSTLVALSENQIKINEEEKRRSWQNEGLAKFSELLRTDDKDLKELSFIILSNMVKYVGVNQGAFFVQYEEENERFFELSACYAYDRKKFIENRIKEGQGLIGQVMLEKEIIFLTDIPDDYINITSGLGEATPNNIIIVPLLVNDICYGAIELASFEILPPYKVEFLKEVAEVVASTVSSAKINQHTKNLLAKSQQMSEELRSQEEEMRHHMEKLQSTQEELQRGKIEIDGLFSAINSSQGLVEFDTKGNIITANESINNIIGLSTDELRNRSSLLLPNHIENLWASVEGGENYECELEIKSKSGKVVWLNANYSGVKDASGNLSKILVLLLNITARKEKEKEFERLSLVADNTNNSVIITNAEGLVEYVNPGFTRLTKYTLDDMFGKKPGDVLQGKNTDKDTLARIRKKLESEESLYEEILNYDKEGNSYWVSMAINPVKNENGEVDKYISVQADITETKISALDYKNKLEAINRSNAVIEFDINGNIIEVNDNFLKIVNYKREELIGKHHEILIPKEDINSPEYKQLWADLKSGKFINREFRRINRDKEEIWMRGVYNPLLDIEGKTVKIIKYATDVTKEKELHIQTENQRKELSSHLETLNKTIAILEFDKDAKIINANKVYLDISGYDLSDLLGKGYEVLLTSEESKKPQNEMMWSNLMEGHFFTGQFKQQSKEGKNLWLLGTFNPVMSTNGEIESFKMFAQFNTLEKEREINNTQLLGAFKNTVPVIELTPEGKCAKANQIFHNDFGISKLELRNRPISDFFKTDFSVAHMNNIVKKNERDQVVEDIISHVSQEGNIRIFRAVFHPIKNSGNDITRILMILIDKEMIVKIAAK</sequence>
<reference evidence="4" key="1">
    <citation type="submission" date="2021-01" db="EMBL/GenBank/DDBJ databases">
        <title>Fulvivirga kasyanovii gen. nov., sp nov., a novel member of the phylum Bacteroidetes isolated from seawater in a mussel farm.</title>
        <authorList>
            <person name="Zhao L.-H."/>
            <person name="Wang Z.-J."/>
        </authorList>
    </citation>
    <scope>NUCLEOTIDE SEQUENCE</scope>
    <source>
        <strain evidence="4">29W222</strain>
    </source>
</reference>
<dbReference type="Pfam" id="PF13426">
    <property type="entry name" value="PAS_9"/>
    <property type="match status" value="3"/>
</dbReference>
<dbReference type="InterPro" id="IPR013655">
    <property type="entry name" value="PAS_fold_3"/>
</dbReference>
<comment type="caution">
    <text evidence="4">The sequence shown here is derived from an EMBL/GenBank/DDBJ whole genome shotgun (WGS) entry which is preliminary data.</text>
</comment>
<keyword evidence="5" id="KW-1185">Reference proteome</keyword>
<feature type="domain" description="PAS" evidence="2">
    <location>
        <begin position="466"/>
        <end position="511"/>
    </location>
</feature>
<feature type="domain" description="PAS" evidence="2">
    <location>
        <begin position="586"/>
        <end position="642"/>
    </location>
</feature>
<dbReference type="InterPro" id="IPR035965">
    <property type="entry name" value="PAS-like_dom_sf"/>
</dbReference>
<protein>
    <submittedName>
        <fullName evidence="4">PAS domain S-box protein</fullName>
    </submittedName>
</protein>
<feature type="domain" description="PAS" evidence="2">
    <location>
        <begin position="369"/>
        <end position="399"/>
    </location>
</feature>
<dbReference type="InterPro" id="IPR052155">
    <property type="entry name" value="Biofilm_reg_signaling"/>
</dbReference>
<dbReference type="Gene3D" id="3.30.450.40">
    <property type="match status" value="1"/>
</dbReference>
<evidence type="ECO:0000259" key="2">
    <source>
        <dbReference type="PROSITE" id="PS50112"/>
    </source>
</evidence>
<dbReference type="NCBIfam" id="TIGR00229">
    <property type="entry name" value="sensory_box"/>
    <property type="match status" value="4"/>
</dbReference>
<dbReference type="Gene3D" id="3.30.450.20">
    <property type="entry name" value="PAS domain"/>
    <property type="match status" value="5"/>
</dbReference>
<dbReference type="PANTHER" id="PTHR44757:SF2">
    <property type="entry name" value="BIOFILM ARCHITECTURE MAINTENANCE PROTEIN MBAA"/>
    <property type="match status" value="1"/>
</dbReference>
<dbReference type="InterPro" id="IPR029016">
    <property type="entry name" value="GAF-like_dom_sf"/>
</dbReference>
<dbReference type="PANTHER" id="PTHR44757">
    <property type="entry name" value="DIGUANYLATE CYCLASE DGCP"/>
    <property type="match status" value="1"/>
</dbReference>
<evidence type="ECO:0000313" key="4">
    <source>
        <dbReference type="EMBL" id="MBL6447043.1"/>
    </source>
</evidence>
<dbReference type="Pfam" id="PF08447">
    <property type="entry name" value="PAS_3"/>
    <property type="match status" value="2"/>
</dbReference>
<evidence type="ECO:0000256" key="1">
    <source>
        <dbReference type="SAM" id="Coils"/>
    </source>
</evidence>
<feature type="domain" description="PAS" evidence="2">
    <location>
        <begin position="715"/>
        <end position="789"/>
    </location>
</feature>
<gene>
    <name evidence="4" type="ORF">JMN32_12040</name>
</gene>
<dbReference type="SMART" id="SM00091">
    <property type="entry name" value="PAS"/>
    <property type="match status" value="5"/>
</dbReference>
<feature type="domain" description="PAC" evidence="3">
    <location>
        <begin position="662"/>
        <end position="714"/>
    </location>
</feature>
<dbReference type="EMBL" id="JAEUGD010000042">
    <property type="protein sequence ID" value="MBL6447043.1"/>
    <property type="molecule type" value="Genomic_DNA"/>
</dbReference>
<dbReference type="AlphaFoldDB" id="A0A937FXX9"/>